<dbReference type="EMBL" id="MIGC01004673">
    <property type="protein sequence ID" value="PHJ17801.1"/>
    <property type="molecule type" value="Genomic_DNA"/>
</dbReference>
<dbReference type="OrthoDB" id="354282at2759"/>
<dbReference type="PANTHER" id="PTHR22878">
    <property type="entry name" value="DYNEIN HEAVY CHAIN 6, AXONEMAL-LIKE-RELATED"/>
    <property type="match status" value="1"/>
</dbReference>
<dbReference type="InterPro" id="IPR042219">
    <property type="entry name" value="AAA_lid_11_sf"/>
</dbReference>
<dbReference type="RefSeq" id="XP_067919515.1">
    <property type="nucleotide sequence ID" value="XM_068068509.1"/>
</dbReference>
<proteinExistence type="predicted"/>
<dbReference type="GO" id="GO:0030286">
    <property type="term" value="C:dynein complex"/>
    <property type="evidence" value="ECO:0007669"/>
    <property type="project" value="InterPro"/>
</dbReference>
<feature type="non-terminal residue" evidence="4">
    <location>
        <position position="513"/>
    </location>
</feature>
<dbReference type="InterPro" id="IPR004273">
    <property type="entry name" value="Dynein_heavy_D6_P-loop"/>
</dbReference>
<keyword evidence="1" id="KW-0472">Membrane</keyword>
<name>A0A2C6JNY5_9APIC</name>
<dbReference type="VEuPathDB" id="ToxoDB:CSUI_008375"/>
<evidence type="ECO:0000259" key="2">
    <source>
        <dbReference type="Pfam" id="PF03028"/>
    </source>
</evidence>
<dbReference type="Gene3D" id="3.40.50.300">
    <property type="entry name" value="P-loop containing nucleotide triphosphate hydrolases"/>
    <property type="match status" value="1"/>
</dbReference>
<dbReference type="AlphaFoldDB" id="A0A2C6JNY5"/>
<dbReference type="InterPro" id="IPR027417">
    <property type="entry name" value="P-loop_NTPase"/>
</dbReference>
<evidence type="ECO:0000259" key="3">
    <source>
        <dbReference type="Pfam" id="PF18198"/>
    </source>
</evidence>
<protein>
    <submittedName>
        <fullName evidence="4">Dynein heavy chain family protein</fullName>
    </submittedName>
</protein>
<dbReference type="GeneID" id="94431720"/>
<keyword evidence="1" id="KW-1133">Transmembrane helix</keyword>
<sequence>AIDKTEPCSTYTERCAALVKSIRKTIFTWVARGLFERHKLTFVTLLTFRLLQRGVLSDTYEPESFQFLLRGPVKVTPENPLQDWLPNSAWYAVQKLIELQGFEHFATNMERDAPSRFKEWIQELRPETVKLPLDWKRLDTQPFRKLLVLRCLRPDRMTTAIAEYIRTILPNGSEFIDGDAALSFKDILESSFKDSANTTPIFFILSPGADPVKEVESMGKKLGYTANFNFHNVAMGQGQDVIAMQKLDLGQKEGHWVLLQNIHLMPRWTVELEKKLDTFAAEGSHPNFRCFLSSDPCDYIPIGILERSIKLTNEPPQGLKANFKRAFASFSRDDFDEKDQKIKATLYGLCFFHAIMLERKKFGPRGWNMNYPFSIGDLRDSSLVLFNYIEAQNAVKVPWDDLRYIFGEIMYGGHIIDIRDRLLCTTYLDFFMQDRLLDEAELFPFCEDHEGVSFKTPPPQNYERSLSLHTLLPPSLSLSFFLSLYLTLFASLSLSFFLSISRSSLALDLFLSY</sequence>
<dbReference type="InterPro" id="IPR026983">
    <property type="entry name" value="DHC"/>
</dbReference>
<keyword evidence="1" id="KW-0812">Transmembrane</keyword>
<feature type="transmembrane region" description="Helical" evidence="1">
    <location>
        <begin position="476"/>
        <end position="498"/>
    </location>
</feature>
<evidence type="ECO:0000313" key="4">
    <source>
        <dbReference type="EMBL" id="PHJ17801.1"/>
    </source>
</evidence>
<dbReference type="InterPro" id="IPR041658">
    <property type="entry name" value="AAA_lid_11"/>
</dbReference>
<feature type="domain" description="Dynein heavy chain region D6 P-loop" evidence="2">
    <location>
        <begin position="197"/>
        <end position="312"/>
    </location>
</feature>
<accession>A0A2C6JNY5</accession>
<evidence type="ECO:0000313" key="5">
    <source>
        <dbReference type="Proteomes" id="UP000221165"/>
    </source>
</evidence>
<feature type="non-terminal residue" evidence="4">
    <location>
        <position position="1"/>
    </location>
</feature>
<dbReference type="GO" id="GO:0008569">
    <property type="term" value="F:minus-end-directed microtubule motor activity"/>
    <property type="evidence" value="ECO:0007669"/>
    <property type="project" value="InterPro"/>
</dbReference>
<dbReference type="Pfam" id="PF18198">
    <property type="entry name" value="AAA_lid_11"/>
    <property type="match status" value="1"/>
</dbReference>
<reference evidence="4 5" key="1">
    <citation type="journal article" date="2017" name="Int. J. Parasitol.">
        <title>The genome of the protozoan parasite Cystoisospora suis and a reverse vaccinology approach to identify vaccine candidates.</title>
        <authorList>
            <person name="Palmieri N."/>
            <person name="Shrestha A."/>
            <person name="Ruttkowski B."/>
            <person name="Beck T."/>
            <person name="Vogl C."/>
            <person name="Tomley F."/>
            <person name="Blake D.P."/>
            <person name="Joachim A."/>
        </authorList>
    </citation>
    <scope>NUCLEOTIDE SEQUENCE [LARGE SCALE GENOMIC DNA]</scope>
    <source>
        <strain evidence="4 5">Wien I</strain>
    </source>
</reference>
<dbReference type="Pfam" id="PF03028">
    <property type="entry name" value="Dynein_heavy"/>
    <property type="match status" value="1"/>
</dbReference>
<keyword evidence="5" id="KW-1185">Reference proteome</keyword>
<dbReference type="Gene3D" id="1.10.8.1220">
    <property type="match status" value="1"/>
</dbReference>
<gene>
    <name evidence="4" type="ORF">CSUI_008375</name>
</gene>
<dbReference type="GO" id="GO:0007018">
    <property type="term" value="P:microtubule-based movement"/>
    <property type="evidence" value="ECO:0007669"/>
    <property type="project" value="InterPro"/>
</dbReference>
<dbReference type="GO" id="GO:0051959">
    <property type="term" value="F:dynein light intermediate chain binding"/>
    <property type="evidence" value="ECO:0007669"/>
    <property type="project" value="InterPro"/>
</dbReference>
<evidence type="ECO:0000256" key="1">
    <source>
        <dbReference type="SAM" id="Phobius"/>
    </source>
</evidence>
<dbReference type="Proteomes" id="UP000221165">
    <property type="component" value="Unassembled WGS sequence"/>
</dbReference>
<organism evidence="4 5">
    <name type="scientific">Cystoisospora suis</name>
    <dbReference type="NCBI Taxonomy" id="483139"/>
    <lineage>
        <taxon>Eukaryota</taxon>
        <taxon>Sar</taxon>
        <taxon>Alveolata</taxon>
        <taxon>Apicomplexa</taxon>
        <taxon>Conoidasida</taxon>
        <taxon>Coccidia</taxon>
        <taxon>Eucoccidiorida</taxon>
        <taxon>Eimeriorina</taxon>
        <taxon>Sarcocystidae</taxon>
        <taxon>Cystoisospora</taxon>
    </lineage>
</organism>
<feature type="domain" description="Dynein heavy chain AAA lid" evidence="3">
    <location>
        <begin position="343"/>
        <end position="471"/>
    </location>
</feature>
<dbReference type="FunFam" id="3.40.50.300:FF:000153">
    <property type="entry name" value="Dynein axonemal heavy chain 1"/>
    <property type="match status" value="1"/>
</dbReference>
<dbReference type="Gene3D" id="1.10.8.720">
    <property type="entry name" value="Region D6 of dynein motor"/>
    <property type="match status" value="1"/>
</dbReference>
<comment type="caution">
    <text evidence="4">The sequence shown here is derived from an EMBL/GenBank/DDBJ whole genome shotgun (WGS) entry which is preliminary data.</text>
</comment>
<dbReference type="PANTHER" id="PTHR22878:SF69">
    <property type="entry name" value="DYNEIN HEAVY CHAIN"/>
    <property type="match status" value="1"/>
</dbReference>
<dbReference type="GO" id="GO:0045505">
    <property type="term" value="F:dynein intermediate chain binding"/>
    <property type="evidence" value="ECO:0007669"/>
    <property type="project" value="InterPro"/>
</dbReference>